<dbReference type="PANTHER" id="PTHR37984">
    <property type="entry name" value="PROTEIN CBG26694"/>
    <property type="match status" value="1"/>
</dbReference>
<sequence>MQSISVGLPTEVWAADIAYMPLSSRNNRYLLMFMDYMTKWVVTTALPSCETSAIANVMLYSKVLTFGAPKRFITDNGKNFISEAMMVVCKRLGIKKVNTSVEHPQSDGMVERMNRTIKAALSIYCEKKPEQWDAYLPFVTFGIHTTKLATTGKTPYEVMFGRKSTLPSVHELSDWNPTNHTTKQWIQYLNHYIPILYMDVKANIQKSLDRQQRYFNKNRKQKEEIKIGDKVLEIKMKEQWKFAEPKFTGP</sequence>
<feature type="domain" description="Integrase catalytic" evidence="1">
    <location>
        <begin position="5"/>
        <end position="163"/>
    </location>
</feature>
<dbReference type="InterPro" id="IPR012337">
    <property type="entry name" value="RNaseH-like_sf"/>
</dbReference>
<dbReference type="PANTHER" id="PTHR37984:SF5">
    <property type="entry name" value="PROTEIN NYNRIN-LIKE"/>
    <property type="match status" value="1"/>
</dbReference>
<evidence type="ECO:0000259" key="1">
    <source>
        <dbReference type="PROSITE" id="PS50994"/>
    </source>
</evidence>
<dbReference type="PROSITE" id="PS50994">
    <property type="entry name" value="INTEGRASE"/>
    <property type="match status" value="1"/>
</dbReference>
<dbReference type="OrthoDB" id="2202254at2759"/>
<dbReference type="EMBL" id="LUGH01001262">
    <property type="protein sequence ID" value="OBZ81348.1"/>
    <property type="molecule type" value="Genomic_DNA"/>
</dbReference>
<reference evidence="2 3" key="1">
    <citation type="submission" date="2016-03" db="EMBL/GenBank/DDBJ databases">
        <title>Choanephora cucurbitarum.</title>
        <authorList>
            <person name="Min B."/>
            <person name="Park H."/>
            <person name="Park J.-H."/>
            <person name="Shin H.-D."/>
            <person name="Choi I.-G."/>
        </authorList>
    </citation>
    <scope>NUCLEOTIDE SEQUENCE [LARGE SCALE GENOMIC DNA]</scope>
    <source>
        <strain evidence="2 3">KUS-F28377</strain>
    </source>
</reference>
<dbReference type="GO" id="GO:0003676">
    <property type="term" value="F:nucleic acid binding"/>
    <property type="evidence" value="ECO:0007669"/>
    <property type="project" value="InterPro"/>
</dbReference>
<keyword evidence="3" id="KW-1185">Reference proteome</keyword>
<dbReference type="AlphaFoldDB" id="A0A1C7MX60"/>
<dbReference type="InParanoid" id="A0A1C7MX60"/>
<dbReference type="InterPro" id="IPR001584">
    <property type="entry name" value="Integrase_cat-core"/>
</dbReference>
<dbReference type="Proteomes" id="UP000093000">
    <property type="component" value="Unassembled WGS sequence"/>
</dbReference>
<dbReference type="InterPro" id="IPR036397">
    <property type="entry name" value="RNaseH_sf"/>
</dbReference>
<accession>A0A1C7MX60</accession>
<protein>
    <recommendedName>
        <fullName evidence="1">Integrase catalytic domain-containing protein</fullName>
    </recommendedName>
</protein>
<dbReference type="GO" id="GO:0015074">
    <property type="term" value="P:DNA integration"/>
    <property type="evidence" value="ECO:0007669"/>
    <property type="project" value="InterPro"/>
</dbReference>
<organism evidence="2 3">
    <name type="scientific">Choanephora cucurbitarum</name>
    <dbReference type="NCBI Taxonomy" id="101091"/>
    <lineage>
        <taxon>Eukaryota</taxon>
        <taxon>Fungi</taxon>
        <taxon>Fungi incertae sedis</taxon>
        <taxon>Mucoromycota</taxon>
        <taxon>Mucoromycotina</taxon>
        <taxon>Mucoromycetes</taxon>
        <taxon>Mucorales</taxon>
        <taxon>Mucorineae</taxon>
        <taxon>Choanephoraceae</taxon>
        <taxon>Choanephoroideae</taxon>
        <taxon>Choanephora</taxon>
    </lineage>
</organism>
<dbReference type="SUPFAM" id="SSF53098">
    <property type="entry name" value="Ribonuclease H-like"/>
    <property type="match status" value="1"/>
</dbReference>
<proteinExistence type="predicted"/>
<evidence type="ECO:0000313" key="3">
    <source>
        <dbReference type="Proteomes" id="UP000093000"/>
    </source>
</evidence>
<dbReference type="GO" id="GO:0005634">
    <property type="term" value="C:nucleus"/>
    <property type="evidence" value="ECO:0007669"/>
    <property type="project" value="UniProtKB-ARBA"/>
</dbReference>
<name>A0A1C7MX60_9FUNG</name>
<dbReference type="FunFam" id="3.30.420.10:FF:000032">
    <property type="entry name" value="Retrovirus-related Pol polyprotein from transposon 297-like Protein"/>
    <property type="match status" value="1"/>
</dbReference>
<dbReference type="Pfam" id="PF00665">
    <property type="entry name" value="rve"/>
    <property type="match status" value="1"/>
</dbReference>
<gene>
    <name evidence="2" type="ORF">A0J61_10603</name>
</gene>
<evidence type="ECO:0000313" key="2">
    <source>
        <dbReference type="EMBL" id="OBZ81348.1"/>
    </source>
</evidence>
<comment type="caution">
    <text evidence="2">The sequence shown here is derived from an EMBL/GenBank/DDBJ whole genome shotgun (WGS) entry which is preliminary data.</text>
</comment>
<dbReference type="InterPro" id="IPR050951">
    <property type="entry name" value="Retrovirus_Pol_polyprotein"/>
</dbReference>
<dbReference type="STRING" id="101091.A0A1C7MX60"/>
<dbReference type="Gene3D" id="3.30.420.10">
    <property type="entry name" value="Ribonuclease H-like superfamily/Ribonuclease H"/>
    <property type="match status" value="1"/>
</dbReference>